<dbReference type="SUPFAM" id="SSF53335">
    <property type="entry name" value="S-adenosyl-L-methionine-dependent methyltransferases"/>
    <property type="match status" value="1"/>
</dbReference>
<dbReference type="PANTHER" id="PTHR43667">
    <property type="entry name" value="CYCLOPROPANE-FATTY-ACYL-PHOSPHOLIPID SYNTHASE"/>
    <property type="match status" value="1"/>
</dbReference>
<protein>
    <submittedName>
        <fullName evidence="8">Methyltransferase, cyclopropane fatty acid synthase</fullName>
    </submittedName>
</protein>
<dbReference type="eggNOG" id="COG2230">
    <property type="taxonomic scope" value="Bacteria"/>
</dbReference>
<dbReference type="KEGG" id="dgi:Desgi_1245"/>
<evidence type="ECO:0000256" key="2">
    <source>
        <dbReference type="ARBA" id="ARBA00022603"/>
    </source>
</evidence>
<organism evidence="8 9">
    <name type="scientific">Desulfoscipio gibsoniae DSM 7213</name>
    <dbReference type="NCBI Taxonomy" id="767817"/>
    <lineage>
        <taxon>Bacteria</taxon>
        <taxon>Bacillati</taxon>
        <taxon>Bacillota</taxon>
        <taxon>Clostridia</taxon>
        <taxon>Eubacteriales</taxon>
        <taxon>Desulfallaceae</taxon>
        <taxon>Desulfoscipio</taxon>
    </lineage>
</organism>
<dbReference type="InterPro" id="IPR057206">
    <property type="entry name" value="DUF7884"/>
</dbReference>
<evidence type="ECO:0000256" key="4">
    <source>
        <dbReference type="ARBA" id="ARBA00022691"/>
    </source>
</evidence>
<dbReference type="EMBL" id="CP003273">
    <property type="protein sequence ID" value="AGL00758.1"/>
    <property type="molecule type" value="Genomic_DNA"/>
</dbReference>
<name>R4KC38_9FIRM</name>
<dbReference type="Proteomes" id="UP000013520">
    <property type="component" value="Chromosome"/>
</dbReference>
<dbReference type="RefSeq" id="WP_006524253.1">
    <property type="nucleotide sequence ID" value="NC_021184.1"/>
</dbReference>
<evidence type="ECO:0000259" key="7">
    <source>
        <dbReference type="Pfam" id="PF25371"/>
    </source>
</evidence>
<keyword evidence="4" id="KW-0949">S-adenosyl-L-methionine</keyword>
<dbReference type="InterPro" id="IPR029063">
    <property type="entry name" value="SAM-dependent_MTases_sf"/>
</dbReference>
<dbReference type="Pfam" id="PF02353">
    <property type="entry name" value="CMAS"/>
    <property type="match status" value="1"/>
</dbReference>
<dbReference type="PIRSF" id="PIRSF003085">
    <property type="entry name" value="CMAS"/>
    <property type="match status" value="1"/>
</dbReference>
<keyword evidence="9" id="KW-1185">Reference proteome</keyword>
<evidence type="ECO:0000256" key="1">
    <source>
        <dbReference type="ARBA" id="ARBA00010815"/>
    </source>
</evidence>
<dbReference type="GO" id="GO:0008168">
    <property type="term" value="F:methyltransferase activity"/>
    <property type="evidence" value="ECO:0007669"/>
    <property type="project" value="UniProtKB-KW"/>
</dbReference>
<dbReference type="AlphaFoldDB" id="R4KC38"/>
<dbReference type="Gene3D" id="3.40.50.150">
    <property type="entry name" value="Vaccinia Virus protein VP39"/>
    <property type="match status" value="1"/>
</dbReference>
<proteinExistence type="inferred from homology"/>
<keyword evidence="2 8" id="KW-0489">Methyltransferase</keyword>
<evidence type="ECO:0000256" key="5">
    <source>
        <dbReference type="ARBA" id="ARBA00023098"/>
    </source>
</evidence>
<evidence type="ECO:0000256" key="3">
    <source>
        <dbReference type="ARBA" id="ARBA00022679"/>
    </source>
</evidence>
<evidence type="ECO:0000313" key="9">
    <source>
        <dbReference type="Proteomes" id="UP000013520"/>
    </source>
</evidence>
<reference evidence="8 9" key="1">
    <citation type="submission" date="2012-01" db="EMBL/GenBank/DDBJ databases">
        <title>Complete sequence of Desulfotomaculum gibsoniae DSM 7213.</title>
        <authorList>
            <consortium name="US DOE Joint Genome Institute"/>
            <person name="Lucas S."/>
            <person name="Han J."/>
            <person name="Lapidus A."/>
            <person name="Cheng J.-F."/>
            <person name="Goodwin L."/>
            <person name="Pitluck S."/>
            <person name="Peters L."/>
            <person name="Ovchinnikova G."/>
            <person name="Teshima H."/>
            <person name="Detter J.C."/>
            <person name="Han C."/>
            <person name="Tapia R."/>
            <person name="Land M."/>
            <person name="Hauser L."/>
            <person name="Kyrpides N."/>
            <person name="Ivanova N."/>
            <person name="Pagani I."/>
            <person name="Parshina S."/>
            <person name="Plugge C."/>
            <person name="Muyzer G."/>
            <person name="Kuever J."/>
            <person name="Ivanova A."/>
            <person name="Nazina T."/>
            <person name="Klenk H.-P."/>
            <person name="Brambilla E."/>
            <person name="Spring S."/>
            <person name="Stams A.F."/>
            <person name="Woyke T."/>
        </authorList>
    </citation>
    <scope>NUCLEOTIDE SEQUENCE [LARGE SCALE GENOMIC DNA]</scope>
    <source>
        <strain evidence="8 9">DSM 7213</strain>
    </source>
</reference>
<dbReference type="CDD" id="cd02440">
    <property type="entry name" value="AdoMet_MTases"/>
    <property type="match status" value="1"/>
</dbReference>
<dbReference type="HOGENOM" id="CLU_026434_6_2_9"/>
<evidence type="ECO:0000313" key="8">
    <source>
        <dbReference type="EMBL" id="AGL00758.1"/>
    </source>
</evidence>
<evidence type="ECO:0000256" key="6">
    <source>
        <dbReference type="PIRSR" id="PIRSR003085-1"/>
    </source>
</evidence>
<dbReference type="GO" id="GO:0008610">
    <property type="term" value="P:lipid biosynthetic process"/>
    <property type="evidence" value="ECO:0007669"/>
    <property type="project" value="InterPro"/>
</dbReference>
<dbReference type="Pfam" id="PF25371">
    <property type="entry name" value="DUF7884"/>
    <property type="match status" value="1"/>
</dbReference>
<dbReference type="InterPro" id="IPR003333">
    <property type="entry name" value="CMAS"/>
</dbReference>
<dbReference type="GO" id="GO:0032259">
    <property type="term" value="P:methylation"/>
    <property type="evidence" value="ECO:0007669"/>
    <property type="project" value="UniProtKB-KW"/>
</dbReference>
<comment type="similarity">
    <text evidence="1">Belongs to the CFA/CMAS family.</text>
</comment>
<gene>
    <name evidence="8" type="ORF">Desgi_1245</name>
</gene>
<dbReference type="PANTHER" id="PTHR43667:SF1">
    <property type="entry name" value="CYCLOPROPANE-FATTY-ACYL-PHOSPHOLIPID SYNTHASE"/>
    <property type="match status" value="1"/>
</dbReference>
<dbReference type="STRING" id="767817.Desgi_1245"/>
<dbReference type="InterPro" id="IPR050723">
    <property type="entry name" value="CFA/CMAS"/>
</dbReference>
<dbReference type="OrthoDB" id="9782855at2"/>
<keyword evidence="3 8" id="KW-0808">Transferase</keyword>
<keyword evidence="5" id="KW-0443">Lipid metabolism</keyword>
<accession>R4KC38</accession>
<sequence length="402" mass="46308">MGSVLSDLKGIDKLFYKTMLKDLFSDTCTVKFWDGEEVIYGEGDSKFKLILHEPIPKADIIADPSLAFGEAYMHQKLEVEGDIQKIIESLYHNLDSFLGKNNMSTKVAKKISNNIKKSKKNIQHHYDIGNEFYKLWLDDTMTYSCGYFESDDDTLTQAQKNKVNHILKKLNLKEGQTLLDIGCGWGELIISAARNHKVKAMGITLSSEQLSAVKKKIENAGLDDLLEVKLMDYRELKDRKFDRIVSVGMIEHVGKDRLHEYFSNINNLLNAGGLSLLHCITGIRNNEGGTNSWIDKYIFPGGYIPNYRELIGHMAKEEFYLLDVESLRRHYGRTLENWAKNFEQALPLIQKSKDEVFIRMWRLYLNACAASFNCGKLDIHQFLFSKNINNEIPWCRNYLYQS</sequence>
<feature type="domain" description="DUF7884" evidence="7">
    <location>
        <begin position="15"/>
        <end position="101"/>
    </location>
</feature>
<feature type="active site" evidence="6">
    <location>
        <position position="368"/>
    </location>
</feature>